<keyword evidence="1" id="KW-0812">Transmembrane</keyword>
<accession>A0ABZ2PVV5</accession>
<keyword evidence="1" id="KW-1133">Transmembrane helix</keyword>
<keyword evidence="3" id="KW-1185">Reference proteome</keyword>
<dbReference type="RefSeq" id="WP_338893607.1">
    <property type="nucleotide sequence ID" value="NZ_CP147846.1"/>
</dbReference>
<dbReference type="InterPro" id="IPR025329">
    <property type="entry name" value="DUF4235"/>
</dbReference>
<keyword evidence="1" id="KW-0472">Membrane</keyword>
<gene>
    <name evidence="2" type="ORF">WDS16_24750</name>
</gene>
<sequence length="90" mass="9475">MSTVSKAFYKPLSLGMSVLGGLLAGVVFKQVWKYVGDNDVEAPDPKDLNRSVQEVLIAAAIHGAVFGLVKAAVDRAGATGYRALANEDPK</sequence>
<name>A0ABZ2PVV5_9NOCA</name>
<feature type="transmembrane region" description="Helical" evidence="1">
    <location>
        <begin position="12"/>
        <end position="32"/>
    </location>
</feature>
<dbReference type="Pfam" id="PF14019">
    <property type="entry name" value="DUF4235"/>
    <property type="match status" value="1"/>
</dbReference>
<evidence type="ECO:0000313" key="2">
    <source>
        <dbReference type="EMBL" id="WXG71831.1"/>
    </source>
</evidence>
<evidence type="ECO:0000256" key="1">
    <source>
        <dbReference type="SAM" id="Phobius"/>
    </source>
</evidence>
<dbReference type="Proteomes" id="UP001432000">
    <property type="component" value="Chromosome"/>
</dbReference>
<organism evidence="2 3">
    <name type="scientific">Rhodococcus sovatensis</name>
    <dbReference type="NCBI Taxonomy" id="1805840"/>
    <lineage>
        <taxon>Bacteria</taxon>
        <taxon>Bacillati</taxon>
        <taxon>Actinomycetota</taxon>
        <taxon>Actinomycetes</taxon>
        <taxon>Mycobacteriales</taxon>
        <taxon>Nocardiaceae</taxon>
        <taxon>Rhodococcus</taxon>
    </lineage>
</organism>
<evidence type="ECO:0000313" key="3">
    <source>
        <dbReference type="Proteomes" id="UP001432000"/>
    </source>
</evidence>
<protein>
    <submittedName>
        <fullName evidence="2">DUF4235 domain-containing protein</fullName>
    </submittedName>
</protein>
<dbReference type="EMBL" id="CP147846">
    <property type="protein sequence ID" value="WXG71831.1"/>
    <property type="molecule type" value="Genomic_DNA"/>
</dbReference>
<proteinExistence type="predicted"/>
<reference evidence="2 3" key="1">
    <citation type="submission" date="2024-03" db="EMBL/GenBank/DDBJ databases">
        <title>Natural products discovery in diverse microorganisms through a two-stage MS feature dereplication strategy.</title>
        <authorList>
            <person name="Zhang R."/>
        </authorList>
    </citation>
    <scope>NUCLEOTIDE SEQUENCE [LARGE SCALE GENOMIC DNA]</scope>
    <source>
        <strain evidence="2 3">18930</strain>
    </source>
</reference>
<feature type="transmembrane region" description="Helical" evidence="1">
    <location>
        <begin position="52"/>
        <end position="73"/>
    </location>
</feature>